<dbReference type="EMBL" id="JAUSUZ010000001">
    <property type="protein sequence ID" value="MDQ0364252.1"/>
    <property type="molecule type" value="Genomic_DNA"/>
</dbReference>
<organism evidence="1 2">
    <name type="scientific">Catenuloplanes indicus</name>
    <dbReference type="NCBI Taxonomy" id="137267"/>
    <lineage>
        <taxon>Bacteria</taxon>
        <taxon>Bacillati</taxon>
        <taxon>Actinomycetota</taxon>
        <taxon>Actinomycetes</taxon>
        <taxon>Micromonosporales</taxon>
        <taxon>Micromonosporaceae</taxon>
        <taxon>Catenuloplanes</taxon>
    </lineage>
</organism>
<evidence type="ECO:0000313" key="2">
    <source>
        <dbReference type="Proteomes" id="UP001240236"/>
    </source>
</evidence>
<dbReference type="AlphaFoldDB" id="A0AAE3VVZ9"/>
<dbReference type="RefSeq" id="WP_307235510.1">
    <property type="nucleotide sequence ID" value="NZ_JAUSUZ010000001.1"/>
</dbReference>
<proteinExistence type="predicted"/>
<dbReference type="Proteomes" id="UP001240236">
    <property type="component" value="Unassembled WGS sequence"/>
</dbReference>
<name>A0AAE3VVZ9_9ACTN</name>
<accession>A0AAE3VVZ9</accession>
<protein>
    <submittedName>
        <fullName evidence="1">Uncharacterized protein</fullName>
    </submittedName>
</protein>
<reference evidence="1 2" key="1">
    <citation type="submission" date="2023-07" db="EMBL/GenBank/DDBJ databases">
        <title>Sequencing the genomes of 1000 actinobacteria strains.</title>
        <authorList>
            <person name="Klenk H.-P."/>
        </authorList>
    </citation>
    <scope>NUCLEOTIDE SEQUENCE [LARGE SCALE GENOMIC DNA]</scope>
    <source>
        <strain evidence="1 2">DSM 44709</strain>
    </source>
</reference>
<gene>
    <name evidence="1" type="ORF">J2S42_000921</name>
</gene>
<sequence length="50" mass="5184">MAGPTGVPRVGTQSFTPLTGTSSQQLAARCYQVALHADTLEYTISGIDGD</sequence>
<evidence type="ECO:0000313" key="1">
    <source>
        <dbReference type="EMBL" id="MDQ0364252.1"/>
    </source>
</evidence>
<comment type="caution">
    <text evidence="1">The sequence shown here is derived from an EMBL/GenBank/DDBJ whole genome shotgun (WGS) entry which is preliminary data.</text>
</comment>
<keyword evidence="2" id="KW-1185">Reference proteome</keyword>